<dbReference type="AlphaFoldDB" id="A0AAV0D359"/>
<evidence type="ECO:0000313" key="2">
    <source>
        <dbReference type="EMBL" id="CAH9091085.1"/>
    </source>
</evidence>
<sequence>MRKQKVVINIILRDEKARIKAHMIAVRQSGVTSAAVEQEKGQIEVVGEFDAVALVIELRKKLGYADIVTVADVVEEKEENKEEKEEEKKEEEKEEKDDKSKPQISTTNGLYYYTLMQLMIMIMEEDAQCFNFNPMW</sequence>
<dbReference type="Gene3D" id="3.30.70.100">
    <property type="match status" value="1"/>
</dbReference>
<evidence type="ECO:0008006" key="4">
    <source>
        <dbReference type="Google" id="ProtNLM"/>
    </source>
</evidence>
<reference evidence="2" key="1">
    <citation type="submission" date="2022-07" db="EMBL/GenBank/DDBJ databases">
        <authorList>
            <person name="Macas J."/>
            <person name="Novak P."/>
            <person name="Neumann P."/>
        </authorList>
    </citation>
    <scope>NUCLEOTIDE SEQUENCE</scope>
</reference>
<feature type="compositionally biased region" description="Basic and acidic residues" evidence="1">
    <location>
        <begin position="78"/>
        <end position="101"/>
    </location>
</feature>
<dbReference type="EMBL" id="CAMAPF010000066">
    <property type="protein sequence ID" value="CAH9091085.1"/>
    <property type="molecule type" value="Genomic_DNA"/>
</dbReference>
<dbReference type="PANTHER" id="PTHR46371">
    <property type="entry name" value="OS04G0464100 PROTEIN"/>
    <property type="match status" value="1"/>
</dbReference>
<proteinExistence type="predicted"/>
<name>A0AAV0D359_9ASTE</name>
<evidence type="ECO:0000256" key="1">
    <source>
        <dbReference type="SAM" id="MobiDB-lite"/>
    </source>
</evidence>
<organism evidence="2 3">
    <name type="scientific">Cuscuta epithymum</name>
    <dbReference type="NCBI Taxonomy" id="186058"/>
    <lineage>
        <taxon>Eukaryota</taxon>
        <taxon>Viridiplantae</taxon>
        <taxon>Streptophyta</taxon>
        <taxon>Embryophyta</taxon>
        <taxon>Tracheophyta</taxon>
        <taxon>Spermatophyta</taxon>
        <taxon>Magnoliopsida</taxon>
        <taxon>eudicotyledons</taxon>
        <taxon>Gunneridae</taxon>
        <taxon>Pentapetalae</taxon>
        <taxon>asterids</taxon>
        <taxon>lamiids</taxon>
        <taxon>Solanales</taxon>
        <taxon>Convolvulaceae</taxon>
        <taxon>Cuscuteae</taxon>
        <taxon>Cuscuta</taxon>
        <taxon>Cuscuta subgen. Cuscuta</taxon>
    </lineage>
</organism>
<gene>
    <name evidence="2" type="ORF">CEPIT_LOCUS11527</name>
</gene>
<evidence type="ECO:0000313" key="3">
    <source>
        <dbReference type="Proteomes" id="UP001152523"/>
    </source>
</evidence>
<dbReference type="Proteomes" id="UP001152523">
    <property type="component" value="Unassembled WGS sequence"/>
</dbReference>
<comment type="caution">
    <text evidence="2">The sequence shown here is derived from an EMBL/GenBank/DDBJ whole genome shotgun (WGS) entry which is preliminary data.</text>
</comment>
<dbReference type="InterPro" id="IPR044296">
    <property type="entry name" value="HIPP46"/>
</dbReference>
<accession>A0AAV0D359</accession>
<keyword evidence="3" id="KW-1185">Reference proteome</keyword>
<protein>
    <recommendedName>
        <fullName evidence="4">HMA domain-containing protein</fullName>
    </recommendedName>
</protein>
<feature type="region of interest" description="Disordered" evidence="1">
    <location>
        <begin position="75"/>
        <end position="105"/>
    </location>
</feature>